<feature type="compositionally biased region" description="Polar residues" evidence="9">
    <location>
        <begin position="30"/>
        <end position="58"/>
    </location>
</feature>
<dbReference type="InterPro" id="IPR035890">
    <property type="entry name" value="Anti-sigma-28_factor_FlgM_sf"/>
</dbReference>
<evidence type="ECO:0000256" key="8">
    <source>
        <dbReference type="ARBA" id="ARBA00030117"/>
    </source>
</evidence>
<evidence type="ECO:0000256" key="7">
    <source>
        <dbReference type="ARBA" id="ARBA00024739"/>
    </source>
</evidence>
<dbReference type="RefSeq" id="WP_183167840.1">
    <property type="nucleotide sequence ID" value="NZ_JACHXI010000022.1"/>
</dbReference>
<keyword evidence="12" id="KW-1185">Reference proteome</keyword>
<keyword evidence="6" id="KW-0804">Transcription</keyword>
<keyword evidence="4" id="KW-1005">Bacterial flagellum biogenesis</keyword>
<keyword evidence="11" id="KW-0966">Cell projection</keyword>
<dbReference type="GO" id="GO:0045892">
    <property type="term" value="P:negative regulation of DNA-templated transcription"/>
    <property type="evidence" value="ECO:0007669"/>
    <property type="project" value="InterPro"/>
</dbReference>
<keyword evidence="11" id="KW-0282">Flagellum</keyword>
<dbReference type="GO" id="GO:0044781">
    <property type="term" value="P:bacterial-type flagellum organization"/>
    <property type="evidence" value="ECO:0007669"/>
    <property type="project" value="UniProtKB-KW"/>
</dbReference>
<dbReference type="AlphaFoldDB" id="A0A839T677"/>
<accession>A0A839T677</accession>
<dbReference type="Proteomes" id="UP000549250">
    <property type="component" value="Unassembled WGS sequence"/>
</dbReference>
<evidence type="ECO:0000313" key="11">
    <source>
        <dbReference type="EMBL" id="MBB3104991.1"/>
    </source>
</evidence>
<dbReference type="NCBIfam" id="TIGR03824">
    <property type="entry name" value="FlgM_jcvi"/>
    <property type="match status" value="1"/>
</dbReference>
<evidence type="ECO:0000259" key="10">
    <source>
        <dbReference type="Pfam" id="PF04316"/>
    </source>
</evidence>
<protein>
    <recommendedName>
        <fullName evidence="2">Negative regulator of flagellin synthesis</fullName>
    </recommendedName>
    <alternativeName>
        <fullName evidence="8">Anti-sigma-28 factor</fullName>
    </alternativeName>
</protein>
<feature type="region of interest" description="Disordered" evidence="9">
    <location>
        <begin position="1"/>
        <end position="58"/>
    </location>
</feature>
<proteinExistence type="inferred from homology"/>
<evidence type="ECO:0000256" key="4">
    <source>
        <dbReference type="ARBA" id="ARBA00022795"/>
    </source>
</evidence>
<name>A0A839T677_AZOMA</name>
<sequence>MVIEFDRPHNSSITTNGRTSGTQGAGKTDPASSPITSEPKSEQVAITTGESVNLSPEAQKIKQASENLRDLPEVDSERVTQIKQAISDGSYRVDSERLASKLLDFES</sequence>
<comment type="function">
    <text evidence="7">Responsible for the coupling of flagellin expression to flagellar assembly by preventing expression of the flagellin genes when a component of the middle class of proteins is defective. It negatively regulates flagellar genes by inhibiting the activity of FliA by directly binding to FliA.</text>
</comment>
<gene>
    <name evidence="11" type="ORF">FHR87_003420</name>
</gene>
<evidence type="ECO:0000256" key="6">
    <source>
        <dbReference type="ARBA" id="ARBA00023163"/>
    </source>
</evidence>
<dbReference type="EMBL" id="JACHXI010000022">
    <property type="protein sequence ID" value="MBB3104991.1"/>
    <property type="molecule type" value="Genomic_DNA"/>
</dbReference>
<evidence type="ECO:0000256" key="1">
    <source>
        <dbReference type="ARBA" id="ARBA00005322"/>
    </source>
</evidence>
<dbReference type="InterPro" id="IPR007412">
    <property type="entry name" value="FlgM"/>
</dbReference>
<evidence type="ECO:0000256" key="3">
    <source>
        <dbReference type="ARBA" id="ARBA00022491"/>
    </source>
</evidence>
<keyword evidence="3" id="KW-0678">Repressor</keyword>
<keyword evidence="11" id="KW-0969">Cilium</keyword>
<keyword evidence="5" id="KW-0805">Transcription regulation</keyword>
<feature type="domain" description="Anti-sigma-28 factor FlgM C-terminal" evidence="10">
    <location>
        <begin position="51"/>
        <end position="104"/>
    </location>
</feature>
<reference evidence="11 12" key="1">
    <citation type="submission" date="2020-08" db="EMBL/GenBank/DDBJ databases">
        <title>Genomic Encyclopedia of Type Strains, Phase III (KMG-III): the genomes of soil and plant-associated and newly described type strains.</title>
        <authorList>
            <person name="Whitman W."/>
        </authorList>
    </citation>
    <scope>NUCLEOTIDE SEQUENCE [LARGE SCALE GENOMIC DNA]</scope>
    <source>
        <strain evidence="11 12">CECT 4462</strain>
    </source>
</reference>
<organism evidence="11 12">
    <name type="scientific">Azomonas macrocytogenes</name>
    <name type="common">Azotobacter macrocytogenes</name>
    <dbReference type="NCBI Taxonomy" id="69962"/>
    <lineage>
        <taxon>Bacteria</taxon>
        <taxon>Pseudomonadati</taxon>
        <taxon>Pseudomonadota</taxon>
        <taxon>Gammaproteobacteria</taxon>
        <taxon>Pseudomonadales</taxon>
        <taxon>Pseudomonadaceae</taxon>
        <taxon>Azomonas</taxon>
    </lineage>
</organism>
<comment type="caution">
    <text evidence="11">The sequence shown here is derived from an EMBL/GenBank/DDBJ whole genome shotgun (WGS) entry which is preliminary data.</text>
</comment>
<dbReference type="SUPFAM" id="SSF101498">
    <property type="entry name" value="Anti-sigma factor FlgM"/>
    <property type="match status" value="1"/>
</dbReference>
<dbReference type="InterPro" id="IPR031316">
    <property type="entry name" value="FlgM_C"/>
</dbReference>
<dbReference type="Pfam" id="PF04316">
    <property type="entry name" value="FlgM"/>
    <property type="match status" value="1"/>
</dbReference>
<feature type="compositionally biased region" description="Polar residues" evidence="9">
    <location>
        <begin position="10"/>
        <end position="22"/>
    </location>
</feature>
<evidence type="ECO:0000256" key="5">
    <source>
        <dbReference type="ARBA" id="ARBA00023015"/>
    </source>
</evidence>
<evidence type="ECO:0000256" key="2">
    <source>
        <dbReference type="ARBA" id="ARBA00017823"/>
    </source>
</evidence>
<comment type="similarity">
    <text evidence="1">Belongs to the FlgM family.</text>
</comment>
<evidence type="ECO:0000313" key="12">
    <source>
        <dbReference type="Proteomes" id="UP000549250"/>
    </source>
</evidence>
<evidence type="ECO:0000256" key="9">
    <source>
        <dbReference type="SAM" id="MobiDB-lite"/>
    </source>
</evidence>